<dbReference type="PANTHER" id="PTHR21237">
    <property type="entry name" value="GRPE PROTEIN"/>
    <property type="match status" value="1"/>
</dbReference>
<protein>
    <recommendedName>
        <fullName evidence="3 4">Protein GrpE</fullName>
    </recommendedName>
    <alternativeName>
        <fullName evidence="3">HSP-70 cofactor</fullName>
    </alternativeName>
</protein>
<organism evidence="7 8">
    <name type="scientific">Mongoliibacter ruber</name>
    <dbReference type="NCBI Taxonomy" id="1750599"/>
    <lineage>
        <taxon>Bacteria</taxon>
        <taxon>Pseudomonadati</taxon>
        <taxon>Bacteroidota</taxon>
        <taxon>Cytophagia</taxon>
        <taxon>Cytophagales</taxon>
        <taxon>Cyclobacteriaceae</taxon>
        <taxon>Mongoliibacter</taxon>
    </lineage>
</organism>
<dbReference type="PANTHER" id="PTHR21237:SF23">
    <property type="entry name" value="GRPE PROTEIN HOMOLOG, MITOCHONDRIAL"/>
    <property type="match status" value="1"/>
</dbReference>
<comment type="subcellular location">
    <subcellularLocation>
        <location evidence="3">Cytoplasm</location>
    </subcellularLocation>
</comment>
<dbReference type="InterPro" id="IPR000740">
    <property type="entry name" value="GrpE"/>
</dbReference>
<comment type="similarity">
    <text evidence="1 3 5">Belongs to the GrpE family.</text>
</comment>
<feature type="region of interest" description="Disordered" evidence="6">
    <location>
        <begin position="1"/>
        <end position="51"/>
    </location>
</feature>
<name>A0A2T0WIV6_9BACT</name>
<evidence type="ECO:0000256" key="4">
    <source>
        <dbReference type="RuleBase" id="RU000639"/>
    </source>
</evidence>
<dbReference type="PRINTS" id="PR00773">
    <property type="entry name" value="GRPEPROTEIN"/>
</dbReference>
<dbReference type="SUPFAM" id="SSF51064">
    <property type="entry name" value="Head domain of nucleotide exchange factor GrpE"/>
    <property type="match status" value="1"/>
</dbReference>
<dbReference type="SUPFAM" id="SSF58014">
    <property type="entry name" value="Coiled-coil domain of nucleotide exchange factor GrpE"/>
    <property type="match status" value="1"/>
</dbReference>
<proteinExistence type="inferred from homology"/>
<keyword evidence="8" id="KW-1185">Reference proteome</keyword>
<dbReference type="RefSeq" id="WP_106134330.1">
    <property type="nucleotide sequence ID" value="NZ_PVTR01000008.1"/>
</dbReference>
<comment type="function">
    <text evidence="3 4">Participates actively in the response to hyperosmotic and heat shock by preventing the aggregation of stress-denatured proteins, in association with DnaK and GrpE. It is the nucleotide exchange factor for DnaK and may function as a thermosensor. Unfolded proteins bind initially to DnaJ; upon interaction with the DnaJ-bound protein, DnaK hydrolyzes its bound ATP, resulting in the formation of a stable complex. GrpE releases ADP from DnaK; ATP binding to DnaK triggers the release of the substrate protein, thus completing the reaction cycle. Several rounds of ATP-dependent interactions between DnaJ, DnaK and GrpE are required for fully efficient folding.</text>
</comment>
<dbReference type="GO" id="GO:0051082">
    <property type="term" value="F:unfolded protein binding"/>
    <property type="evidence" value="ECO:0007669"/>
    <property type="project" value="TreeGrafter"/>
</dbReference>
<evidence type="ECO:0000313" key="8">
    <source>
        <dbReference type="Proteomes" id="UP000238157"/>
    </source>
</evidence>
<dbReference type="CDD" id="cd00446">
    <property type="entry name" value="GrpE"/>
    <property type="match status" value="1"/>
</dbReference>
<accession>A0A2T0WIV6</accession>
<dbReference type="PROSITE" id="PS01071">
    <property type="entry name" value="GRPE"/>
    <property type="match status" value="1"/>
</dbReference>
<dbReference type="GO" id="GO:0000774">
    <property type="term" value="F:adenyl-nucleotide exchange factor activity"/>
    <property type="evidence" value="ECO:0007669"/>
    <property type="project" value="InterPro"/>
</dbReference>
<keyword evidence="2 3" id="KW-0143">Chaperone</keyword>
<keyword evidence="3" id="KW-0963">Cytoplasm</keyword>
<dbReference type="InterPro" id="IPR013805">
    <property type="entry name" value="GrpE_CC"/>
</dbReference>
<dbReference type="Pfam" id="PF01025">
    <property type="entry name" value="GrpE"/>
    <property type="match status" value="1"/>
</dbReference>
<reference evidence="7 8" key="1">
    <citation type="submission" date="2018-03" db="EMBL/GenBank/DDBJ databases">
        <title>Genomic Encyclopedia of Archaeal and Bacterial Type Strains, Phase II (KMG-II): from individual species to whole genera.</title>
        <authorList>
            <person name="Goeker M."/>
        </authorList>
    </citation>
    <scope>NUCLEOTIDE SEQUENCE [LARGE SCALE GENOMIC DNA]</scope>
    <source>
        <strain evidence="7 8">DSM 27929</strain>
    </source>
</reference>
<evidence type="ECO:0000256" key="2">
    <source>
        <dbReference type="ARBA" id="ARBA00023186"/>
    </source>
</evidence>
<dbReference type="Proteomes" id="UP000238157">
    <property type="component" value="Unassembled WGS sequence"/>
</dbReference>
<evidence type="ECO:0000256" key="5">
    <source>
        <dbReference type="RuleBase" id="RU004478"/>
    </source>
</evidence>
<keyword evidence="3 4" id="KW-0346">Stress response</keyword>
<dbReference type="AlphaFoldDB" id="A0A2T0WIV6"/>
<dbReference type="GO" id="GO:0042803">
    <property type="term" value="F:protein homodimerization activity"/>
    <property type="evidence" value="ECO:0007669"/>
    <property type="project" value="InterPro"/>
</dbReference>
<feature type="compositionally biased region" description="Low complexity" evidence="6">
    <location>
        <begin position="30"/>
        <end position="45"/>
    </location>
</feature>
<comment type="subunit">
    <text evidence="3">Homodimer.</text>
</comment>
<dbReference type="OrthoDB" id="9812586at2"/>
<comment type="caution">
    <text evidence="7">The sequence shown here is derived from an EMBL/GenBank/DDBJ whole genome shotgun (WGS) entry which is preliminary data.</text>
</comment>
<sequence length="195" mass="22308">MQEKETIKEEQSHSNENELKEGKEAVLDQSSENTEEQTSSETSEISPEKKLQQEVEELKDKYLRLYSEFDNYRRRTAKEKLDLIKTASEDLIREILPVIDDFERAFKASENLTEIEKVREGNQLVFQKLLKVLEAKGVKVMDDLVGKAFDPETQEAITQIPAPNEELKGKIIDVVENGYTLGDKVVRYAKVVTGA</sequence>
<dbReference type="Gene3D" id="3.90.20.20">
    <property type="match status" value="1"/>
</dbReference>
<evidence type="ECO:0000256" key="1">
    <source>
        <dbReference type="ARBA" id="ARBA00009054"/>
    </source>
</evidence>
<dbReference type="HAMAP" id="MF_01151">
    <property type="entry name" value="GrpE"/>
    <property type="match status" value="1"/>
</dbReference>
<dbReference type="GO" id="GO:0005737">
    <property type="term" value="C:cytoplasm"/>
    <property type="evidence" value="ECO:0007669"/>
    <property type="project" value="UniProtKB-SubCell"/>
</dbReference>
<dbReference type="GO" id="GO:0006457">
    <property type="term" value="P:protein folding"/>
    <property type="evidence" value="ECO:0007669"/>
    <property type="project" value="InterPro"/>
</dbReference>
<evidence type="ECO:0000313" key="7">
    <source>
        <dbReference type="EMBL" id="PRY86595.1"/>
    </source>
</evidence>
<evidence type="ECO:0000256" key="3">
    <source>
        <dbReference type="HAMAP-Rule" id="MF_01151"/>
    </source>
</evidence>
<dbReference type="EMBL" id="PVTR01000008">
    <property type="protein sequence ID" value="PRY86595.1"/>
    <property type="molecule type" value="Genomic_DNA"/>
</dbReference>
<feature type="compositionally biased region" description="Basic and acidic residues" evidence="6">
    <location>
        <begin position="1"/>
        <end position="26"/>
    </location>
</feature>
<dbReference type="InterPro" id="IPR009012">
    <property type="entry name" value="GrpE_head"/>
</dbReference>
<dbReference type="Gene3D" id="2.30.22.10">
    <property type="entry name" value="Head domain of nucleotide exchange factor GrpE"/>
    <property type="match status" value="1"/>
</dbReference>
<gene>
    <name evidence="3" type="primary">grpE</name>
    <name evidence="7" type="ORF">CLW00_10882</name>
</gene>
<evidence type="ECO:0000256" key="6">
    <source>
        <dbReference type="SAM" id="MobiDB-lite"/>
    </source>
</evidence>
<dbReference type="GO" id="GO:0051087">
    <property type="term" value="F:protein-folding chaperone binding"/>
    <property type="evidence" value="ECO:0007669"/>
    <property type="project" value="InterPro"/>
</dbReference>